<evidence type="ECO:0000256" key="5">
    <source>
        <dbReference type="ARBA" id="ARBA00022692"/>
    </source>
</evidence>
<dbReference type="GO" id="GO:0009279">
    <property type="term" value="C:cell outer membrane"/>
    <property type="evidence" value="ECO:0007669"/>
    <property type="project" value="UniProtKB-SubCell"/>
</dbReference>
<evidence type="ECO:0000256" key="3">
    <source>
        <dbReference type="ARBA" id="ARBA00022448"/>
    </source>
</evidence>
<keyword evidence="12" id="KW-1185">Reference proteome</keyword>
<reference evidence="11" key="1">
    <citation type="journal article" date="2021" name="Antonie Van Leeuwenhoek">
        <title>Draft genome and description of Waterburya agarophytonicola gen. nov. sp. nov. (Pleurocapsales, Cyanobacteria): a seaweed symbiont.</title>
        <authorList>
            <person name="Bonthond G."/>
            <person name="Shalygin S."/>
            <person name="Bayer T."/>
            <person name="Weinberger F."/>
        </authorList>
    </citation>
    <scope>NUCLEOTIDE SEQUENCE</scope>
    <source>
        <strain evidence="11">KI4</strain>
    </source>
</reference>
<organism evidence="11 12">
    <name type="scientific">Waterburya agarophytonicola KI4</name>
    <dbReference type="NCBI Taxonomy" id="2874699"/>
    <lineage>
        <taxon>Bacteria</taxon>
        <taxon>Bacillati</taxon>
        <taxon>Cyanobacteriota</taxon>
        <taxon>Cyanophyceae</taxon>
        <taxon>Pleurocapsales</taxon>
        <taxon>Hyellaceae</taxon>
        <taxon>Waterburya</taxon>
        <taxon>Waterburya agarophytonicola</taxon>
    </lineage>
</organism>
<dbReference type="Proteomes" id="UP000729733">
    <property type="component" value="Unassembled WGS sequence"/>
</dbReference>
<keyword evidence="6" id="KW-0653">Protein transport</keyword>
<accession>A0A964BQS9</accession>
<dbReference type="PANTHER" id="PTHR34597:SF1">
    <property type="entry name" value="HEME_HEMOPEXIN TRANSPORTER PROTEIN HUXB"/>
    <property type="match status" value="1"/>
</dbReference>
<comment type="similarity">
    <text evidence="2">Belongs to the TPS (TC 1.B.20) family.</text>
</comment>
<evidence type="ECO:0000256" key="8">
    <source>
        <dbReference type="ARBA" id="ARBA00023237"/>
    </source>
</evidence>
<evidence type="ECO:0000313" key="11">
    <source>
        <dbReference type="EMBL" id="MCC0177171.1"/>
    </source>
</evidence>
<dbReference type="PROSITE" id="PS51779">
    <property type="entry name" value="POTRA"/>
    <property type="match status" value="1"/>
</dbReference>
<dbReference type="AlphaFoldDB" id="A0A964BQS9"/>
<evidence type="ECO:0000313" key="12">
    <source>
        <dbReference type="Proteomes" id="UP000729733"/>
    </source>
</evidence>
<feature type="region of interest" description="Disordered" evidence="9">
    <location>
        <begin position="28"/>
        <end position="79"/>
    </location>
</feature>
<feature type="region of interest" description="Disordered" evidence="9">
    <location>
        <begin position="358"/>
        <end position="381"/>
    </location>
</feature>
<dbReference type="EMBL" id="JADWDC010000017">
    <property type="protein sequence ID" value="MCC0177171.1"/>
    <property type="molecule type" value="Genomic_DNA"/>
</dbReference>
<dbReference type="Pfam" id="PF08479">
    <property type="entry name" value="POTRA_2"/>
    <property type="match status" value="1"/>
</dbReference>
<keyword evidence="3" id="KW-0813">Transport</keyword>
<comment type="subcellular location">
    <subcellularLocation>
        <location evidence="1">Cell outer membrane</location>
    </subcellularLocation>
</comment>
<gene>
    <name evidence="11" type="ORF">I4641_09295</name>
</gene>
<keyword evidence="4" id="KW-1134">Transmembrane beta strand</keyword>
<keyword evidence="5" id="KW-0812">Transmembrane</keyword>
<dbReference type="GO" id="GO:0046819">
    <property type="term" value="P:protein secretion by the type V secretion system"/>
    <property type="evidence" value="ECO:0007669"/>
    <property type="project" value="TreeGrafter"/>
</dbReference>
<dbReference type="InterPro" id="IPR034746">
    <property type="entry name" value="POTRA"/>
</dbReference>
<dbReference type="InterPro" id="IPR013686">
    <property type="entry name" value="Polypept-transport_assoc_ShlB"/>
</dbReference>
<keyword evidence="7" id="KW-0472">Membrane</keyword>
<evidence type="ECO:0000259" key="10">
    <source>
        <dbReference type="PROSITE" id="PS51779"/>
    </source>
</evidence>
<sequence length="587" mass="65210">MPISIAALIIVGQNSVRANAKDSLYLAQTPQLPPGTNVDDLPNSPLPDNQKDPGFNPLPPIEDFLDSPPNQLPDSGSSESNVEFTIKQFKLKGNTVLEEADVEAIVKDYRNRPITFADLLELETKITRLYTENGYINSGVVIPSQNVSKGIITINAIEGKVEEINVNVNGRLKEGYIRSRLSRGTKNPLNINELQEALQLLQLNPLVENLNAELSVGLSRDRWALDVDVNQGKAFDPVLFVNNYRTPSVGSFQRGIELNHNNLLGYADRASFIYKNTDGSNDFDASYSIPFNSLDGTVGLRYRYVDSEIIEEEFEELDIESQTSEFEITLRQPLLLRANSESTQEFALGLEFSRQSNSTELLGEPFPLSPGSGDESGDPDDIGETRISAIRFFQDWTKRTRKDVLAARSQLSAGVDIFDATVNEGAPDGKFVSWRGQVQWLRQLQSSSNINLLLRSDIQLSSDDLVPLERFSLGGVESVRGYRQDALLSDSGIFASAEVRIPFYRWNNAQSNLSAIPFIDVGTSWSNSENLNQDEDTVASFGVGLQLNLDDSLRARVDYGIPLVDVEDSDNTLQENGLYLSLEYFPF</sequence>
<feature type="domain" description="POTRA" evidence="10">
    <location>
        <begin position="84"/>
        <end position="159"/>
    </location>
</feature>
<evidence type="ECO:0000256" key="2">
    <source>
        <dbReference type="ARBA" id="ARBA00009055"/>
    </source>
</evidence>
<dbReference type="GO" id="GO:0098046">
    <property type="term" value="C:type V protein secretion system complex"/>
    <property type="evidence" value="ECO:0007669"/>
    <property type="project" value="TreeGrafter"/>
</dbReference>
<dbReference type="PANTHER" id="PTHR34597">
    <property type="entry name" value="SLR1661 PROTEIN"/>
    <property type="match status" value="1"/>
</dbReference>
<proteinExistence type="inferred from homology"/>
<dbReference type="Gene3D" id="2.40.160.50">
    <property type="entry name" value="membrane protein fhac: a member of the omp85/tpsb transporter family"/>
    <property type="match status" value="1"/>
</dbReference>
<feature type="compositionally biased region" description="Polar residues" evidence="9">
    <location>
        <begin position="68"/>
        <end position="79"/>
    </location>
</feature>
<dbReference type="InterPro" id="IPR051544">
    <property type="entry name" value="TPS_OM_transporter"/>
</dbReference>
<evidence type="ECO:0000256" key="1">
    <source>
        <dbReference type="ARBA" id="ARBA00004442"/>
    </source>
</evidence>
<dbReference type="InterPro" id="IPR005565">
    <property type="entry name" value="Hemolysn_activator_HlyB_C"/>
</dbReference>
<evidence type="ECO:0000256" key="6">
    <source>
        <dbReference type="ARBA" id="ARBA00022927"/>
    </source>
</evidence>
<protein>
    <submittedName>
        <fullName evidence="11">ShlB/FhaC/HecB family hemolysin secretion/activation protein</fullName>
    </submittedName>
</protein>
<evidence type="ECO:0000256" key="7">
    <source>
        <dbReference type="ARBA" id="ARBA00023136"/>
    </source>
</evidence>
<dbReference type="Pfam" id="PF03865">
    <property type="entry name" value="ShlB"/>
    <property type="match status" value="2"/>
</dbReference>
<dbReference type="GO" id="GO:0008320">
    <property type="term" value="F:protein transmembrane transporter activity"/>
    <property type="evidence" value="ECO:0007669"/>
    <property type="project" value="TreeGrafter"/>
</dbReference>
<evidence type="ECO:0000256" key="9">
    <source>
        <dbReference type="SAM" id="MobiDB-lite"/>
    </source>
</evidence>
<dbReference type="Gene3D" id="3.10.20.310">
    <property type="entry name" value="membrane protein fhac"/>
    <property type="match status" value="1"/>
</dbReference>
<name>A0A964BQS9_9CYAN</name>
<evidence type="ECO:0000256" key="4">
    <source>
        <dbReference type="ARBA" id="ARBA00022452"/>
    </source>
</evidence>
<comment type="caution">
    <text evidence="11">The sequence shown here is derived from an EMBL/GenBank/DDBJ whole genome shotgun (WGS) entry which is preliminary data.</text>
</comment>
<keyword evidence="8" id="KW-0998">Cell outer membrane</keyword>